<dbReference type="PANTHER" id="PTHR37319">
    <property type="entry name" value="TRANSPOSASE"/>
    <property type="match status" value="1"/>
</dbReference>
<dbReference type="Proteomes" id="UP000199184">
    <property type="component" value="Unassembled WGS sequence"/>
</dbReference>
<dbReference type="InterPro" id="IPR012337">
    <property type="entry name" value="RNaseH-like_sf"/>
</dbReference>
<keyword evidence="2" id="KW-1185">Reference proteome</keyword>
<dbReference type="AlphaFoldDB" id="A0A1C3WEL7"/>
<dbReference type="PANTHER" id="PTHR37319:SF1">
    <property type="entry name" value="TRANSPOSASE TN5 DIMERISATION DOMAIN-CONTAINING PROTEIN"/>
    <property type="match status" value="1"/>
</dbReference>
<organism evidence="1 2">
    <name type="scientific">Bradyrhizobium shewense</name>
    <dbReference type="NCBI Taxonomy" id="1761772"/>
    <lineage>
        <taxon>Bacteria</taxon>
        <taxon>Pseudomonadati</taxon>
        <taxon>Pseudomonadota</taxon>
        <taxon>Alphaproteobacteria</taxon>
        <taxon>Hyphomicrobiales</taxon>
        <taxon>Nitrobacteraceae</taxon>
        <taxon>Bradyrhizobium</taxon>
    </lineage>
</organism>
<dbReference type="SUPFAM" id="SSF53098">
    <property type="entry name" value="Ribonuclease H-like"/>
    <property type="match status" value="1"/>
</dbReference>
<dbReference type="InterPro" id="IPR047768">
    <property type="entry name" value="Tn5p-like"/>
</dbReference>
<proteinExistence type="predicted"/>
<evidence type="ECO:0008006" key="3">
    <source>
        <dbReference type="Google" id="ProtNLM"/>
    </source>
</evidence>
<reference evidence="2" key="1">
    <citation type="submission" date="2016-08" db="EMBL/GenBank/DDBJ databases">
        <authorList>
            <person name="Varghese N."/>
            <person name="Submissions Spin"/>
        </authorList>
    </citation>
    <scope>NUCLEOTIDE SEQUENCE [LARGE SCALE GENOMIC DNA]</scope>
    <source>
        <strain evidence="2">ERR11</strain>
    </source>
</reference>
<protein>
    <recommendedName>
        <fullName evidence="3">Transposase</fullName>
    </recommendedName>
</protein>
<dbReference type="Gene3D" id="3.90.350.10">
    <property type="entry name" value="Transposase Inhibitor Protein From Tn5, Chain A, domain 1"/>
    <property type="match status" value="1"/>
</dbReference>
<dbReference type="EMBL" id="FMAI01000007">
    <property type="protein sequence ID" value="SCB38512.1"/>
    <property type="molecule type" value="Genomic_DNA"/>
</dbReference>
<accession>A0A1C3WEL7</accession>
<sequence>MGRHVLAIQDTTVLRSEGGGGEYLHAVLALDAQDGAILGLIDGCFLEREGGRRAARRSVPIEEKESFRWLEGADQAASVCAGAASIAVIADRESYIF</sequence>
<name>A0A1C3WEL7_9BRAD</name>
<evidence type="ECO:0000313" key="1">
    <source>
        <dbReference type="EMBL" id="SCB38512.1"/>
    </source>
</evidence>
<evidence type="ECO:0000313" key="2">
    <source>
        <dbReference type="Proteomes" id="UP000199184"/>
    </source>
</evidence>
<gene>
    <name evidence="1" type="ORF">GA0061098_1007288</name>
</gene>